<evidence type="ECO:0000313" key="2">
    <source>
        <dbReference type="Proteomes" id="UP001055072"/>
    </source>
</evidence>
<protein>
    <submittedName>
        <fullName evidence="1">Uncharacterized protein</fullName>
    </submittedName>
</protein>
<dbReference type="EMBL" id="MU274901">
    <property type="protein sequence ID" value="KAI0094099.1"/>
    <property type="molecule type" value="Genomic_DNA"/>
</dbReference>
<proteinExistence type="predicted"/>
<evidence type="ECO:0000313" key="1">
    <source>
        <dbReference type="EMBL" id="KAI0094099.1"/>
    </source>
</evidence>
<gene>
    <name evidence="1" type="ORF">BDY19DRAFT_297810</name>
</gene>
<sequence length="74" mass="8299">MAGGHGGPVRPDPAIERWVNMREDVYKTFRWTPKTTMTGIVGLIVFPGLIYWAASSTDLKYKWAGKTKNESLKA</sequence>
<reference evidence="1" key="1">
    <citation type="journal article" date="2021" name="Environ. Microbiol.">
        <title>Gene family expansions and transcriptome signatures uncover fungal adaptations to wood decay.</title>
        <authorList>
            <person name="Hage H."/>
            <person name="Miyauchi S."/>
            <person name="Viragh M."/>
            <person name="Drula E."/>
            <person name="Min B."/>
            <person name="Chaduli D."/>
            <person name="Navarro D."/>
            <person name="Favel A."/>
            <person name="Norest M."/>
            <person name="Lesage-Meessen L."/>
            <person name="Balint B."/>
            <person name="Merenyi Z."/>
            <person name="de Eugenio L."/>
            <person name="Morin E."/>
            <person name="Martinez A.T."/>
            <person name="Baldrian P."/>
            <person name="Stursova M."/>
            <person name="Martinez M.J."/>
            <person name="Novotny C."/>
            <person name="Magnuson J.K."/>
            <person name="Spatafora J.W."/>
            <person name="Maurice S."/>
            <person name="Pangilinan J."/>
            <person name="Andreopoulos W."/>
            <person name="LaButti K."/>
            <person name="Hundley H."/>
            <person name="Na H."/>
            <person name="Kuo A."/>
            <person name="Barry K."/>
            <person name="Lipzen A."/>
            <person name="Henrissat B."/>
            <person name="Riley R."/>
            <person name="Ahrendt S."/>
            <person name="Nagy L.G."/>
            <person name="Grigoriev I.V."/>
            <person name="Martin F."/>
            <person name="Rosso M.N."/>
        </authorList>
    </citation>
    <scope>NUCLEOTIDE SEQUENCE</scope>
    <source>
        <strain evidence="1">CBS 384.51</strain>
    </source>
</reference>
<dbReference type="Proteomes" id="UP001055072">
    <property type="component" value="Unassembled WGS sequence"/>
</dbReference>
<keyword evidence="2" id="KW-1185">Reference proteome</keyword>
<comment type="caution">
    <text evidence="1">The sequence shown here is derived from an EMBL/GenBank/DDBJ whole genome shotgun (WGS) entry which is preliminary data.</text>
</comment>
<name>A0ACB8UIF4_9APHY</name>
<organism evidence="1 2">
    <name type="scientific">Irpex rosettiformis</name>
    <dbReference type="NCBI Taxonomy" id="378272"/>
    <lineage>
        <taxon>Eukaryota</taxon>
        <taxon>Fungi</taxon>
        <taxon>Dikarya</taxon>
        <taxon>Basidiomycota</taxon>
        <taxon>Agaricomycotina</taxon>
        <taxon>Agaricomycetes</taxon>
        <taxon>Polyporales</taxon>
        <taxon>Irpicaceae</taxon>
        <taxon>Irpex</taxon>
    </lineage>
</organism>
<accession>A0ACB8UIF4</accession>